<dbReference type="SUPFAM" id="SSF53850">
    <property type="entry name" value="Periplasmic binding protein-like II"/>
    <property type="match status" value="1"/>
</dbReference>
<dbReference type="RefSeq" id="WP_044838044.1">
    <property type="nucleotide sequence ID" value="NZ_CP059733.1"/>
</dbReference>
<dbReference type="Proteomes" id="UP000032352">
    <property type="component" value="Chromosome"/>
</dbReference>
<evidence type="ECO:0000313" key="1">
    <source>
        <dbReference type="EMBL" id="WDE04561.1"/>
    </source>
</evidence>
<reference evidence="1 2" key="2">
    <citation type="journal article" date="2022" name="Mar. Drugs">
        <title>Bioassay-Guided Fractionation Leads to the Detection of Cholic Acid Generated by the Rare Thalassomonas sp.</title>
        <authorList>
            <person name="Pheiffer F."/>
            <person name="Schneider Y.K."/>
            <person name="Hansen E.H."/>
            <person name="Andersen J.H."/>
            <person name="Isaksson J."/>
            <person name="Busche T."/>
            <person name="R C."/>
            <person name="Kalinowski J."/>
            <person name="Zyl L.V."/>
            <person name="Trindade M."/>
        </authorList>
    </citation>
    <scope>NUCLEOTIDE SEQUENCE [LARGE SCALE GENOMIC DNA]</scope>
    <source>
        <strain evidence="1 2">XOM25</strain>
    </source>
</reference>
<sequence>MFCGLALSPRLYSVTIITHSSVGQADIPTTQLRRIFSMRQLRWQNGIAITVFVLPSQHPLHQRFSKEKLGIFPYQLDSIWQKLSFSGLGTTPIVVQTPEDLLEAVLATPGAIGYAEGSMKTGAAINVH</sequence>
<proteinExistence type="predicted"/>
<dbReference type="Gene3D" id="3.40.190.10">
    <property type="entry name" value="Periplasmic binding protein-like II"/>
    <property type="match status" value="1"/>
</dbReference>
<accession>A0AAF0C8N5</accession>
<dbReference type="EMBL" id="CP059733">
    <property type="protein sequence ID" value="WDE04561.1"/>
    <property type="molecule type" value="Genomic_DNA"/>
</dbReference>
<name>A0AAF0C8N5_9GAMM</name>
<protein>
    <submittedName>
        <fullName evidence="1">Uncharacterized protein</fullName>
    </submittedName>
</protein>
<gene>
    <name evidence="1" type="ORF">SG34_025040</name>
</gene>
<organism evidence="1 2">
    <name type="scientific">Thalassomonas viridans</name>
    <dbReference type="NCBI Taxonomy" id="137584"/>
    <lineage>
        <taxon>Bacteria</taxon>
        <taxon>Pseudomonadati</taxon>
        <taxon>Pseudomonadota</taxon>
        <taxon>Gammaproteobacteria</taxon>
        <taxon>Alteromonadales</taxon>
        <taxon>Colwelliaceae</taxon>
        <taxon>Thalassomonas</taxon>
    </lineage>
</organism>
<dbReference type="KEGG" id="tvd:SG34_025040"/>
<reference evidence="1 2" key="1">
    <citation type="journal article" date="2015" name="Genome Announc.">
        <title>Draft Genome Sequences of Marine Isolates of Thalassomonas viridans and Thalassomonas actiniarum.</title>
        <authorList>
            <person name="Olonade I."/>
            <person name="van Zyl L.J."/>
            <person name="Trindade M."/>
        </authorList>
    </citation>
    <scope>NUCLEOTIDE SEQUENCE [LARGE SCALE GENOMIC DNA]</scope>
    <source>
        <strain evidence="1 2">XOM25</strain>
    </source>
</reference>
<dbReference type="AlphaFoldDB" id="A0AAF0C8N5"/>
<keyword evidence="2" id="KW-1185">Reference proteome</keyword>
<evidence type="ECO:0000313" key="2">
    <source>
        <dbReference type="Proteomes" id="UP000032352"/>
    </source>
</evidence>